<evidence type="ECO:0000313" key="2">
    <source>
        <dbReference type="Proteomes" id="UP000216101"/>
    </source>
</evidence>
<sequence length="159" mass="18300">MIHLKHLPPILDFEASSLSDCSHPISAGLIVSGEIFYWLIKPKPKWIDWSLTSQAIHGIKRSHLIENGLDAECVYEEINQALAGFDAVYSNNPYWEFRWLSQLGKFNIEVKDVELLIPPAHKNSWKTTFEQQFQKHNLVQHRADHDALALALTVQQLMK</sequence>
<keyword evidence="2" id="KW-1185">Reference proteome</keyword>
<proteinExistence type="predicted"/>
<evidence type="ECO:0000313" key="1">
    <source>
        <dbReference type="EMBL" id="OZY86053.1"/>
    </source>
</evidence>
<accession>A0A266Q840</accession>
<dbReference type="Gene3D" id="3.30.420.10">
    <property type="entry name" value="Ribonuclease H-like superfamily/Ribonuclease H"/>
    <property type="match status" value="1"/>
</dbReference>
<dbReference type="InterPro" id="IPR036397">
    <property type="entry name" value="RNaseH_sf"/>
</dbReference>
<dbReference type="EMBL" id="NHNI01000001">
    <property type="protein sequence ID" value="OZY86053.1"/>
    <property type="molecule type" value="Genomic_DNA"/>
</dbReference>
<dbReference type="SUPFAM" id="SSF53098">
    <property type="entry name" value="Ribonuclease H-like"/>
    <property type="match status" value="1"/>
</dbReference>
<protein>
    <recommendedName>
        <fullName evidence="3">Exonuclease domain-containing protein</fullName>
    </recommendedName>
</protein>
<dbReference type="AlphaFoldDB" id="A0A266Q840"/>
<dbReference type="InterPro" id="IPR012337">
    <property type="entry name" value="RNaseH-like_sf"/>
</dbReference>
<organism evidence="1 2">
    <name type="scientific">Cellvibrio mixtus</name>
    <dbReference type="NCBI Taxonomy" id="39650"/>
    <lineage>
        <taxon>Bacteria</taxon>
        <taxon>Pseudomonadati</taxon>
        <taxon>Pseudomonadota</taxon>
        <taxon>Gammaproteobacteria</taxon>
        <taxon>Cellvibrionales</taxon>
        <taxon>Cellvibrionaceae</taxon>
        <taxon>Cellvibrio</taxon>
    </lineage>
</organism>
<dbReference type="RefSeq" id="WP_094983814.1">
    <property type="nucleotide sequence ID" value="NZ_NHNI01000001.1"/>
</dbReference>
<comment type="caution">
    <text evidence="1">The sequence shown here is derived from an EMBL/GenBank/DDBJ whole genome shotgun (WGS) entry which is preliminary data.</text>
</comment>
<dbReference type="GO" id="GO:0003676">
    <property type="term" value="F:nucleic acid binding"/>
    <property type="evidence" value="ECO:0007669"/>
    <property type="project" value="InterPro"/>
</dbReference>
<evidence type="ECO:0008006" key="3">
    <source>
        <dbReference type="Google" id="ProtNLM"/>
    </source>
</evidence>
<gene>
    <name evidence="1" type="ORF">CBP51_03205</name>
</gene>
<reference evidence="2" key="1">
    <citation type="submission" date="2017-05" db="EMBL/GenBank/DDBJ databases">
        <authorList>
            <person name="Barney B.M."/>
        </authorList>
    </citation>
    <scope>NUCLEOTIDE SEQUENCE [LARGE SCALE GENOMIC DNA]</scope>
    <source>
        <strain evidence="2">PSBB022</strain>
    </source>
</reference>
<dbReference type="Proteomes" id="UP000216101">
    <property type="component" value="Unassembled WGS sequence"/>
</dbReference>
<name>A0A266Q840_9GAMM</name>